<gene>
    <name evidence="1" type="ORF">S01H1_65360</name>
</gene>
<name>X0XMC1_9ZZZZ</name>
<evidence type="ECO:0000313" key="1">
    <source>
        <dbReference type="EMBL" id="GAG36447.1"/>
    </source>
</evidence>
<sequence length="45" mass="5131">TFFKGFRLDNIENAVLFLMAPRHIDMVTYRTTLGEKTCPFKGGGH</sequence>
<dbReference type="AlphaFoldDB" id="X0XMC1"/>
<proteinExistence type="predicted"/>
<protein>
    <submittedName>
        <fullName evidence="1">Uncharacterized protein</fullName>
    </submittedName>
</protein>
<organism evidence="1">
    <name type="scientific">marine sediment metagenome</name>
    <dbReference type="NCBI Taxonomy" id="412755"/>
    <lineage>
        <taxon>unclassified sequences</taxon>
        <taxon>metagenomes</taxon>
        <taxon>ecological metagenomes</taxon>
    </lineage>
</organism>
<reference evidence="1" key="1">
    <citation type="journal article" date="2014" name="Front. Microbiol.">
        <title>High frequency of phylogenetically diverse reductive dehalogenase-homologous genes in deep subseafloor sedimentary metagenomes.</title>
        <authorList>
            <person name="Kawai M."/>
            <person name="Futagami T."/>
            <person name="Toyoda A."/>
            <person name="Takaki Y."/>
            <person name="Nishi S."/>
            <person name="Hori S."/>
            <person name="Arai W."/>
            <person name="Tsubouchi T."/>
            <person name="Morono Y."/>
            <person name="Uchiyama I."/>
            <person name="Ito T."/>
            <person name="Fujiyama A."/>
            <person name="Inagaki F."/>
            <person name="Takami H."/>
        </authorList>
    </citation>
    <scope>NUCLEOTIDE SEQUENCE</scope>
    <source>
        <strain evidence="1">Expedition CK06-06</strain>
    </source>
</reference>
<dbReference type="EMBL" id="BARS01043140">
    <property type="protein sequence ID" value="GAG36447.1"/>
    <property type="molecule type" value="Genomic_DNA"/>
</dbReference>
<feature type="non-terminal residue" evidence="1">
    <location>
        <position position="1"/>
    </location>
</feature>
<accession>X0XMC1</accession>
<comment type="caution">
    <text evidence="1">The sequence shown here is derived from an EMBL/GenBank/DDBJ whole genome shotgun (WGS) entry which is preliminary data.</text>
</comment>